<dbReference type="GO" id="GO:0004175">
    <property type="term" value="F:endopeptidase activity"/>
    <property type="evidence" value="ECO:0007669"/>
    <property type="project" value="UniProtKB-ARBA"/>
</dbReference>
<name>A0A846Y2U0_9NOCA</name>
<comment type="caution">
    <text evidence="2">The sequence shown here is derived from an EMBL/GenBank/DDBJ whole genome shotgun (WGS) entry which is preliminary data.</text>
</comment>
<proteinExistence type="predicted"/>
<dbReference type="Proteomes" id="UP000565711">
    <property type="component" value="Unassembled WGS sequence"/>
</dbReference>
<keyword evidence="2" id="KW-0645">Protease</keyword>
<dbReference type="InterPro" id="IPR003675">
    <property type="entry name" value="Rce1/LyrA-like_dom"/>
</dbReference>
<evidence type="ECO:0000313" key="3">
    <source>
        <dbReference type="Proteomes" id="UP000565711"/>
    </source>
</evidence>
<dbReference type="Pfam" id="PF02517">
    <property type="entry name" value="Rce1-like"/>
    <property type="match status" value="1"/>
</dbReference>
<dbReference type="GO" id="GO:0080120">
    <property type="term" value="P:CAAX-box protein maturation"/>
    <property type="evidence" value="ECO:0007669"/>
    <property type="project" value="UniProtKB-ARBA"/>
</dbReference>
<gene>
    <name evidence="2" type="ORF">HGA08_23390</name>
</gene>
<dbReference type="AlphaFoldDB" id="A0A846Y2U0"/>
<evidence type="ECO:0000313" key="2">
    <source>
        <dbReference type="EMBL" id="NKY53147.1"/>
    </source>
</evidence>
<keyword evidence="2" id="KW-0482">Metalloprotease</keyword>
<keyword evidence="2" id="KW-0378">Hydrolase</keyword>
<keyword evidence="3" id="KW-1185">Reference proteome</keyword>
<dbReference type="RefSeq" id="WP_067875360.1">
    <property type="nucleotide sequence ID" value="NZ_JAAXOP010000016.1"/>
</dbReference>
<protein>
    <submittedName>
        <fullName evidence="2">CPBP family intramembrane metalloprotease</fullName>
    </submittedName>
</protein>
<accession>A0A846Y2U0</accession>
<reference evidence="2 3" key="1">
    <citation type="submission" date="2020-04" db="EMBL/GenBank/DDBJ databases">
        <title>MicrobeNet Type strains.</title>
        <authorList>
            <person name="Nicholson A.C."/>
        </authorList>
    </citation>
    <scope>NUCLEOTIDE SEQUENCE [LARGE SCALE GENOMIC DNA]</scope>
    <source>
        <strain evidence="2 3">JCM 12354</strain>
    </source>
</reference>
<dbReference type="GO" id="GO:0006508">
    <property type="term" value="P:proteolysis"/>
    <property type="evidence" value="ECO:0007669"/>
    <property type="project" value="UniProtKB-KW"/>
</dbReference>
<evidence type="ECO:0000259" key="1">
    <source>
        <dbReference type="Pfam" id="PF02517"/>
    </source>
</evidence>
<organism evidence="2 3">
    <name type="scientific">Nocardia vermiculata</name>
    <dbReference type="NCBI Taxonomy" id="257274"/>
    <lineage>
        <taxon>Bacteria</taxon>
        <taxon>Bacillati</taxon>
        <taxon>Actinomycetota</taxon>
        <taxon>Actinomycetes</taxon>
        <taxon>Mycobacteriales</taxon>
        <taxon>Nocardiaceae</taxon>
        <taxon>Nocardia</taxon>
    </lineage>
</organism>
<sequence>MIARTLAAAGTAVLWSNVVLPRTGFGIRGRTIANAAFATGYCRIFDGRGEWCSTRGLQWGAGAFALTGTVYAAAAAIAPIRDRMAEVVPRAPEVSTAEWVGVHIPLGTVYSEETIFRGTLDPLLAWSLGSAGKWCGPVVFGLWHIRPARTAGDSVIGTVIATTVGGAVFSWLRRRTGGVAAPASAHLALNAGGALAPRLARVLRDR</sequence>
<feature type="domain" description="CAAX prenyl protease 2/Lysostaphin resistance protein A-like" evidence="1">
    <location>
        <begin position="102"/>
        <end position="191"/>
    </location>
</feature>
<dbReference type="GO" id="GO:0008237">
    <property type="term" value="F:metallopeptidase activity"/>
    <property type="evidence" value="ECO:0007669"/>
    <property type="project" value="UniProtKB-KW"/>
</dbReference>
<dbReference type="EMBL" id="JAAXOP010000016">
    <property type="protein sequence ID" value="NKY53147.1"/>
    <property type="molecule type" value="Genomic_DNA"/>
</dbReference>